<dbReference type="Proteomes" id="UP000789396">
    <property type="component" value="Unassembled WGS sequence"/>
</dbReference>
<accession>A0A9N9E0Z9</accession>
<proteinExistence type="predicted"/>
<evidence type="ECO:0000313" key="1">
    <source>
        <dbReference type="EMBL" id="CAG8655786.1"/>
    </source>
</evidence>
<comment type="caution">
    <text evidence="1">The sequence shown here is derived from an EMBL/GenBank/DDBJ whole genome shotgun (WGS) entry which is preliminary data.</text>
</comment>
<evidence type="ECO:0000313" key="2">
    <source>
        <dbReference type="Proteomes" id="UP000789396"/>
    </source>
</evidence>
<name>A0A9N9E0Z9_9GLOM</name>
<sequence length="49" mass="5492">MDKELNNLAAVTIDNNILMIIDLTKDKKLNNLATIIVDNNSQASKIEQH</sequence>
<organism evidence="1 2">
    <name type="scientific">Racocetra fulgida</name>
    <dbReference type="NCBI Taxonomy" id="60492"/>
    <lineage>
        <taxon>Eukaryota</taxon>
        <taxon>Fungi</taxon>
        <taxon>Fungi incertae sedis</taxon>
        <taxon>Mucoromycota</taxon>
        <taxon>Glomeromycotina</taxon>
        <taxon>Glomeromycetes</taxon>
        <taxon>Diversisporales</taxon>
        <taxon>Gigasporaceae</taxon>
        <taxon>Racocetra</taxon>
    </lineage>
</organism>
<feature type="non-terminal residue" evidence="1">
    <location>
        <position position="49"/>
    </location>
</feature>
<dbReference type="EMBL" id="CAJVPZ010014216">
    <property type="protein sequence ID" value="CAG8655786.1"/>
    <property type="molecule type" value="Genomic_DNA"/>
</dbReference>
<dbReference type="OrthoDB" id="2390117at2759"/>
<keyword evidence="2" id="KW-1185">Reference proteome</keyword>
<gene>
    <name evidence="1" type="ORF">RFULGI_LOCUS8653</name>
</gene>
<reference evidence="1" key="1">
    <citation type="submission" date="2021-06" db="EMBL/GenBank/DDBJ databases">
        <authorList>
            <person name="Kallberg Y."/>
            <person name="Tangrot J."/>
            <person name="Rosling A."/>
        </authorList>
    </citation>
    <scope>NUCLEOTIDE SEQUENCE</scope>
    <source>
        <strain evidence="1">IN212</strain>
    </source>
</reference>
<protein>
    <submittedName>
        <fullName evidence="1">2727_t:CDS:1</fullName>
    </submittedName>
</protein>
<dbReference type="AlphaFoldDB" id="A0A9N9E0Z9"/>